<evidence type="ECO:0000313" key="2">
    <source>
        <dbReference type="Proteomes" id="UP001589718"/>
    </source>
</evidence>
<sequence length="52" mass="5897">MLLAGSKPPSALEMWGWTMREGDPAVFAPDRTHTYRHSGEGELRFVKEKKPP</sequence>
<dbReference type="Proteomes" id="UP001589718">
    <property type="component" value="Unassembled WGS sequence"/>
</dbReference>
<gene>
    <name evidence="1" type="ORF">ACFFTU_01210</name>
</gene>
<reference evidence="1 2" key="1">
    <citation type="submission" date="2024-09" db="EMBL/GenBank/DDBJ databases">
        <authorList>
            <person name="Sun Q."/>
            <person name="Mori K."/>
        </authorList>
    </citation>
    <scope>NUCLEOTIDE SEQUENCE [LARGE SCALE GENOMIC DNA]</scope>
    <source>
        <strain evidence="1 2">JCM 4362</strain>
    </source>
</reference>
<keyword evidence="2" id="KW-1185">Reference proteome</keyword>
<accession>A0ABV5P707</accession>
<comment type="caution">
    <text evidence="1">The sequence shown here is derived from an EMBL/GenBank/DDBJ whole genome shotgun (WGS) entry which is preliminary data.</text>
</comment>
<dbReference type="EMBL" id="JBHMCR010000001">
    <property type="protein sequence ID" value="MFB9518573.1"/>
    <property type="molecule type" value="Genomic_DNA"/>
</dbReference>
<protein>
    <submittedName>
        <fullName evidence="1">Uncharacterized protein</fullName>
    </submittedName>
</protein>
<proteinExistence type="predicted"/>
<dbReference type="RefSeq" id="WP_345219311.1">
    <property type="nucleotide sequence ID" value="NZ_BAAAXE010000002.1"/>
</dbReference>
<evidence type="ECO:0000313" key="1">
    <source>
        <dbReference type="EMBL" id="MFB9518573.1"/>
    </source>
</evidence>
<organism evidence="1 2">
    <name type="scientific">Streptomyces cremeus</name>
    <dbReference type="NCBI Taxonomy" id="66881"/>
    <lineage>
        <taxon>Bacteria</taxon>
        <taxon>Bacillati</taxon>
        <taxon>Actinomycetota</taxon>
        <taxon>Actinomycetes</taxon>
        <taxon>Kitasatosporales</taxon>
        <taxon>Streptomycetaceae</taxon>
        <taxon>Streptomyces</taxon>
    </lineage>
</organism>
<name>A0ABV5P707_STRCM</name>